<sequence>MVQGVERMRILSAILLLVVFVGLAIFLTFTSSWGAIWTSQVQETPVALEEEPSPTPTPDWSGKFAVDILQPTVLRAAPAPAAEIVAVLRRGDRVALSGCAADLLWCQTEEGAWLLSYMVGDVPGDLPVLDAPGLTVRDIRDAPTPTPEPSPTPTPEPTPQVSLLQLLPTPTPTPAVVETVALDAANLRAGPGTEFERVGSVHSGETLRLIGQLADGSWYQLENGAWIAAFLVEPPATELPVITIENGE</sequence>
<proteinExistence type="predicted"/>
<feature type="domain" description="SH3b" evidence="2">
    <location>
        <begin position="175"/>
        <end position="235"/>
    </location>
</feature>
<dbReference type="Pfam" id="PF08239">
    <property type="entry name" value="SH3_3"/>
    <property type="match status" value="1"/>
</dbReference>
<organism evidence="3">
    <name type="scientific">Caldilinea aerophila</name>
    <dbReference type="NCBI Taxonomy" id="133453"/>
    <lineage>
        <taxon>Bacteria</taxon>
        <taxon>Bacillati</taxon>
        <taxon>Chloroflexota</taxon>
        <taxon>Caldilineae</taxon>
        <taxon>Caldilineales</taxon>
        <taxon>Caldilineaceae</taxon>
        <taxon>Caldilinea</taxon>
    </lineage>
</organism>
<comment type="caution">
    <text evidence="3">The sequence shown here is derived from an EMBL/GenBank/DDBJ whole genome shotgun (WGS) entry which is preliminary data.</text>
</comment>
<feature type="region of interest" description="Disordered" evidence="1">
    <location>
        <begin position="137"/>
        <end position="160"/>
    </location>
</feature>
<dbReference type="Gene3D" id="2.30.30.40">
    <property type="entry name" value="SH3 Domains"/>
    <property type="match status" value="1"/>
</dbReference>
<dbReference type="SMART" id="SM00287">
    <property type="entry name" value="SH3b"/>
    <property type="match status" value="1"/>
</dbReference>
<dbReference type="EMBL" id="DSMG01000182">
    <property type="protein sequence ID" value="HDX33268.1"/>
    <property type="molecule type" value="Genomic_DNA"/>
</dbReference>
<reference evidence="3" key="1">
    <citation type="journal article" date="2020" name="mSystems">
        <title>Genome- and Community-Level Interaction Insights into Carbon Utilization and Element Cycling Functions of Hydrothermarchaeota in Hydrothermal Sediment.</title>
        <authorList>
            <person name="Zhou Z."/>
            <person name="Liu Y."/>
            <person name="Xu W."/>
            <person name="Pan J."/>
            <person name="Luo Z.H."/>
            <person name="Li M."/>
        </authorList>
    </citation>
    <scope>NUCLEOTIDE SEQUENCE [LARGE SCALE GENOMIC DNA]</scope>
    <source>
        <strain evidence="3">SpSt-289</strain>
    </source>
</reference>
<evidence type="ECO:0000256" key="1">
    <source>
        <dbReference type="SAM" id="MobiDB-lite"/>
    </source>
</evidence>
<accession>A0A7C1JYJ6</accession>
<evidence type="ECO:0000259" key="2">
    <source>
        <dbReference type="SMART" id="SM00287"/>
    </source>
</evidence>
<dbReference type="AlphaFoldDB" id="A0A7C1JYJ6"/>
<dbReference type="InterPro" id="IPR003646">
    <property type="entry name" value="SH3-like_bac-type"/>
</dbReference>
<protein>
    <submittedName>
        <fullName evidence="3">SH3 domain-containing protein</fullName>
    </submittedName>
</protein>
<feature type="compositionally biased region" description="Pro residues" evidence="1">
    <location>
        <begin position="144"/>
        <end position="158"/>
    </location>
</feature>
<name>A0A7C1JYJ6_9CHLR</name>
<evidence type="ECO:0000313" key="3">
    <source>
        <dbReference type="EMBL" id="HDX33268.1"/>
    </source>
</evidence>
<gene>
    <name evidence="3" type="ORF">ENQ20_17530</name>
</gene>